<proteinExistence type="predicted"/>
<gene>
    <name evidence="2" type="ORF">ASNO1_29420</name>
</gene>
<feature type="signal peptide" evidence="1">
    <location>
        <begin position="1"/>
        <end position="27"/>
    </location>
</feature>
<keyword evidence="1" id="KW-0732">Signal</keyword>
<name>A0ABQ6QSN7_9BACT</name>
<accession>A0ABQ6QSN7</accession>
<organism evidence="2 3">
    <name type="scientific">Corallococcus caeni</name>
    <dbReference type="NCBI Taxonomy" id="3082388"/>
    <lineage>
        <taxon>Bacteria</taxon>
        <taxon>Pseudomonadati</taxon>
        <taxon>Myxococcota</taxon>
        <taxon>Myxococcia</taxon>
        <taxon>Myxococcales</taxon>
        <taxon>Cystobacterineae</taxon>
        <taxon>Myxococcaceae</taxon>
        <taxon>Corallococcus</taxon>
    </lineage>
</organism>
<sequence length="450" mass="45931">MRPFPKFRSPLLAVLAGTLTLGTASLAGEPEPVLTKAGTPIHPANVEGLRRAEADAAVAAYIPPPPPPSCPGVIDNGTVRLGVASAGHLTVTCTTSTLSSGTSGTTDVGLRYLPTNAEAAAPGTPCEGWGVASADLGITGHTSAGCGVANVTVESFTATTTTATSVVRVGTTFRVTHRYVPSPATPFLYQVDVLIENTGTVPVADLRYTRGIDYDVLPNTFSEFVSFAGATAPSVLGVASNGFASLDPLAVHTTLPTGTPSFTDLGPGDVGSHFDFQLGALAPGRVRSFRLYYGAAGNQPAALGALAAVGAGTYSLGQGNWNGTGNPLAATGAPAGTFGALTGQPTTFMFGYLPPQPVTSCTVECRSFNPNEIYTVDLLGTQDICLANGSSYIVPVGVLYRYGQRIQFNCGNYGASFGTLCNVVPGPDSCNAAVYDAICSSPVYAQSCLP</sequence>
<evidence type="ECO:0000313" key="2">
    <source>
        <dbReference type="EMBL" id="GMU06689.1"/>
    </source>
</evidence>
<feature type="chain" id="PRO_5047126015" evidence="1">
    <location>
        <begin position="28"/>
        <end position="450"/>
    </location>
</feature>
<dbReference type="EMBL" id="BTTX01000003">
    <property type="protein sequence ID" value="GMU06689.1"/>
    <property type="molecule type" value="Genomic_DNA"/>
</dbReference>
<evidence type="ECO:0000256" key="1">
    <source>
        <dbReference type="SAM" id="SignalP"/>
    </source>
</evidence>
<dbReference type="RefSeq" id="WP_338277545.1">
    <property type="nucleotide sequence ID" value="NZ_BTTX01000003.1"/>
</dbReference>
<evidence type="ECO:0000313" key="3">
    <source>
        <dbReference type="Proteomes" id="UP001342631"/>
    </source>
</evidence>
<reference evidence="2 3" key="1">
    <citation type="journal article" date="2024" name="Arch. Microbiol.">
        <title>Corallococcus caeni sp. nov., a novel myxobacterium isolated from activated sludge.</title>
        <authorList>
            <person name="Tomita S."/>
            <person name="Nakai R."/>
            <person name="Kuroda K."/>
            <person name="Kurashita H."/>
            <person name="Hatamoto M."/>
            <person name="Yamaguchi T."/>
            <person name="Narihiro T."/>
        </authorList>
    </citation>
    <scope>NUCLEOTIDE SEQUENCE [LARGE SCALE GENOMIC DNA]</scope>
    <source>
        <strain evidence="2 3">NO1</strain>
    </source>
</reference>
<keyword evidence="3" id="KW-1185">Reference proteome</keyword>
<comment type="caution">
    <text evidence="2">The sequence shown here is derived from an EMBL/GenBank/DDBJ whole genome shotgun (WGS) entry which is preliminary data.</text>
</comment>
<dbReference type="Proteomes" id="UP001342631">
    <property type="component" value="Unassembled WGS sequence"/>
</dbReference>
<protein>
    <submittedName>
        <fullName evidence="2">Uncharacterized protein</fullName>
    </submittedName>
</protein>